<sequence length="565" mass="63056">GFKDCFKSADMHPYDPFLESESTQSKPVPLSDLDELWMVNDRSGLRCYACGGMFDNEALIRTFLFQSVATTTGRNNSIRTTARDYQIVFYNRHVQCFHGIRYIAVSHVWNATVSDAHVQGPSTTLKEAARNHILESVERMRIGLDGNLDLDTEVWYDYLSVPQWETDLKLSILRAIPEVFANASFTFVHLDDVHSSAINLIRNGTNSSARVLGITSVCNATWFKRVWTVMEYIRSNTVKMVTSDGSIYPSDELLQDVFKVWDRERELLGDIHALEGLAGLGTNIVPWNLGPLHVARLRKKIDFGSAFSLLSRRGCRSRGDFFHALLGIVKADCQGDLAEDPVKATLTVATKCLEAGDYSPLLVVPRPEPVDPASLPPLYHTAGYIDILAFGLQPSTGFPEFYSESTFELESSQIKLERIGTVEHAVRADGYGPFDTYIYCAHIALQYTGPVVDAFVETVCARLYNMPASHITDILSNNDNCSQLLELLEEWYNAPTTTLYSEPSLSHAFRIADILGLNRTNPLSHPHTTPLDFMFEHGVPVTTPLCIGLGCIGNRVKSEARLLTE</sequence>
<dbReference type="AlphaFoldDB" id="A0A9W9CBT7"/>
<organism evidence="1 2">
    <name type="scientific">Didymosphaeria variabile</name>
    <dbReference type="NCBI Taxonomy" id="1932322"/>
    <lineage>
        <taxon>Eukaryota</taxon>
        <taxon>Fungi</taxon>
        <taxon>Dikarya</taxon>
        <taxon>Ascomycota</taxon>
        <taxon>Pezizomycotina</taxon>
        <taxon>Dothideomycetes</taxon>
        <taxon>Pleosporomycetidae</taxon>
        <taxon>Pleosporales</taxon>
        <taxon>Massarineae</taxon>
        <taxon>Didymosphaeriaceae</taxon>
        <taxon>Didymosphaeria</taxon>
    </lineage>
</organism>
<comment type="caution">
    <text evidence="1">The sequence shown here is derived from an EMBL/GenBank/DDBJ whole genome shotgun (WGS) entry which is preliminary data.</text>
</comment>
<evidence type="ECO:0000313" key="1">
    <source>
        <dbReference type="EMBL" id="KAJ4355734.1"/>
    </source>
</evidence>
<proteinExistence type="predicted"/>
<dbReference type="RefSeq" id="XP_056072860.1">
    <property type="nucleotide sequence ID" value="XM_056212552.1"/>
</dbReference>
<name>A0A9W9CBT7_9PLEO</name>
<reference evidence="1" key="1">
    <citation type="submission" date="2022-10" db="EMBL/GenBank/DDBJ databases">
        <title>Tapping the CABI collections for fungal endophytes: first genome assemblies for Collariella, Neodidymelliopsis, Ascochyta clinopodiicola, Didymella pomorum, Didymosphaeria variabile, Neocosmospora piperis and Neocucurbitaria cava.</title>
        <authorList>
            <person name="Hill R."/>
        </authorList>
    </citation>
    <scope>NUCLEOTIDE SEQUENCE</scope>
    <source>
        <strain evidence="1">IMI 356815</strain>
    </source>
</reference>
<dbReference type="Proteomes" id="UP001140513">
    <property type="component" value="Unassembled WGS sequence"/>
</dbReference>
<accession>A0A9W9CBT7</accession>
<dbReference type="EMBL" id="JAPEUX010000003">
    <property type="protein sequence ID" value="KAJ4355734.1"/>
    <property type="molecule type" value="Genomic_DNA"/>
</dbReference>
<feature type="non-terminal residue" evidence="1">
    <location>
        <position position="1"/>
    </location>
</feature>
<evidence type="ECO:0000313" key="2">
    <source>
        <dbReference type="Proteomes" id="UP001140513"/>
    </source>
</evidence>
<protein>
    <recommendedName>
        <fullName evidence="3">Heterokaryon incompatibility domain-containing protein</fullName>
    </recommendedName>
</protein>
<evidence type="ECO:0008006" key="3">
    <source>
        <dbReference type="Google" id="ProtNLM"/>
    </source>
</evidence>
<dbReference type="OrthoDB" id="5382128at2759"/>
<gene>
    <name evidence="1" type="ORF">N0V89_003754</name>
</gene>
<dbReference type="GeneID" id="80907284"/>
<keyword evidence="2" id="KW-1185">Reference proteome</keyword>